<sequence length="194" mass="21085">MRKILIIFLLGLVAFANEELMLDCANSYIMCKRANKEAPFYTLMSQSKAVVVLPSVKKVGFLLGGMGGSGVMIINPLSKDRRLVGVDIKAGSLGLQVGYKDSALVMFILRDSIVADIQDGKFTFGVEASFSFGDINRGFNKVKSFDFSKDVYVYATNGGFFAGASFAGVVLSSNETKFKNDGYAYSQLIQSISR</sequence>
<organism evidence="2 3">
    <name type="scientific">Campylobacter majalis</name>
    <dbReference type="NCBI Taxonomy" id="2790656"/>
    <lineage>
        <taxon>Bacteria</taxon>
        <taxon>Pseudomonadati</taxon>
        <taxon>Campylobacterota</taxon>
        <taxon>Epsilonproteobacteria</taxon>
        <taxon>Campylobacterales</taxon>
        <taxon>Campylobacteraceae</taxon>
        <taxon>Campylobacter</taxon>
    </lineage>
</organism>
<name>A0ABM8Q6Y1_9BACT</name>
<keyword evidence="3" id="KW-1185">Reference proteome</keyword>
<protein>
    <recommendedName>
        <fullName evidence="1">Ysc84 actin-binding domain-containing protein</fullName>
    </recommendedName>
</protein>
<reference evidence="2 3" key="1">
    <citation type="submission" date="2020-11" db="EMBL/GenBank/DDBJ databases">
        <authorList>
            <person name="Peeters C."/>
        </authorList>
    </citation>
    <scope>NUCLEOTIDE SEQUENCE [LARGE SCALE GENOMIC DNA]</scope>
    <source>
        <strain evidence="2 3">LMG 7974</strain>
    </source>
</reference>
<dbReference type="CDD" id="cd11524">
    <property type="entry name" value="SYLF"/>
    <property type="match status" value="1"/>
</dbReference>
<dbReference type="RefSeq" id="WP_229932852.1">
    <property type="nucleotide sequence ID" value="NZ_CAJHOF010000008.1"/>
</dbReference>
<dbReference type="InterPro" id="IPR007461">
    <property type="entry name" value="Ysc84_actin-binding"/>
</dbReference>
<gene>
    <name evidence="2" type="ORF">LMG7974_01051</name>
</gene>
<proteinExistence type="predicted"/>
<evidence type="ECO:0000259" key="1">
    <source>
        <dbReference type="Pfam" id="PF04366"/>
    </source>
</evidence>
<evidence type="ECO:0000313" key="2">
    <source>
        <dbReference type="EMBL" id="CAD7288566.1"/>
    </source>
</evidence>
<dbReference type="Proteomes" id="UP000789803">
    <property type="component" value="Unassembled WGS sequence"/>
</dbReference>
<feature type="domain" description="Ysc84 actin-binding" evidence="1">
    <location>
        <begin position="90"/>
        <end position="175"/>
    </location>
</feature>
<accession>A0ABM8Q6Y1</accession>
<comment type="caution">
    <text evidence="2">The sequence shown here is derived from an EMBL/GenBank/DDBJ whole genome shotgun (WGS) entry which is preliminary data.</text>
</comment>
<dbReference type="EMBL" id="CAJHOF010000008">
    <property type="protein sequence ID" value="CAD7288566.1"/>
    <property type="molecule type" value="Genomic_DNA"/>
</dbReference>
<dbReference type="Pfam" id="PF04366">
    <property type="entry name" value="Ysc84"/>
    <property type="match status" value="1"/>
</dbReference>
<evidence type="ECO:0000313" key="3">
    <source>
        <dbReference type="Proteomes" id="UP000789803"/>
    </source>
</evidence>